<protein>
    <submittedName>
        <fullName evidence="1">Uncharacterized protein</fullName>
    </submittedName>
</protein>
<evidence type="ECO:0000313" key="1">
    <source>
        <dbReference type="EMBL" id="AYG01680.1"/>
    </source>
</evidence>
<organism evidence="1 2">
    <name type="scientific">Lactococcus allomyrinae</name>
    <dbReference type="NCBI Taxonomy" id="2419773"/>
    <lineage>
        <taxon>Bacteria</taxon>
        <taxon>Bacillati</taxon>
        <taxon>Bacillota</taxon>
        <taxon>Bacilli</taxon>
        <taxon>Lactobacillales</taxon>
        <taxon>Streptococcaceae</taxon>
        <taxon>Lactococcus</taxon>
    </lineage>
</organism>
<sequence length="110" mass="12716">MEEQEFDFQKSLIEVLTEIQKDLHIIASNIQEKEVTVKLDVQSVAKALEYHVQQSRVLSGIELDRYIANQRKLLESTHDKAQELTSIMRGETNASQDERIEAGEKLLKNY</sequence>
<keyword evidence="2" id="KW-1185">Reference proteome</keyword>
<proteinExistence type="predicted"/>
<dbReference type="EMBL" id="CP032627">
    <property type="protein sequence ID" value="AYG01680.1"/>
    <property type="molecule type" value="Genomic_DNA"/>
</dbReference>
<gene>
    <name evidence="1" type="ORF">D7I46_11825</name>
</gene>
<dbReference type="Proteomes" id="UP000269374">
    <property type="component" value="Chromosome"/>
</dbReference>
<dbReference type="RefSeq" id="WP_120773049.1">
    <property type="nucleotide sequence ID" value="NZ_CP032627.1"/>
</dbReference>
<name>A0A387BL37_9LACT</name>
<dbReference type="AlphaFoldDB" id="A0A387BL37"/>
<accession>A0A387BL37</accession>
<dbReference type="KEGG" id="lact:D7I46_11825"/>
<evidence type="ECO:0000313" key="2">
    <source>
        <dbReference type="Proteomes" id="UP000269374"/>
    </source>
</evidence>
<reference evidence="1 2" key="1">
    <citation type="submission" date="2018-09" db="EMBL/GenBank/DDBJ databases">
        <title>Genome sequencing of strain 1JSPR-7.</title>
        <authorList>
            <person name="Heo J."/>
            <person name="Kim S.-J."/>
            <person name="Kwon S.-W."/>
        </authorList>
    </citation>
    <scope>NUCLEOTIDE SEQUENCE [LARGE SCALE GENOMIC DNA]</scope>
    <source>
        <strain evidence="1 2">1JSPR-7</strain>
    </source>
</reference>